<evidence type="ECO:0000256" key="1">
    <source>
        <dbReference type="ARBA" id="ARBA00004123"/>
    </source>
</evidence>
<evidence type="ECO:0000256" key="2">
    <source>
        <dbReference type="ARBA" id="ARBA00004584"/>
    </source>
</evidence>
<sequence length="286" mass="33008">MDADELLKNAKAVANNMSEYQHNLPQDTPDDREFPEAARTELLDECEEQYEQLQQLQNEITLAESESPQNPPNQAADRASALRAELKEWLEIQPNLLSSNPEVLLAVGKEELPRLNKQLEMVLSCSQAKRDKLKEVLKSEQKWLEEKKEVLKAATEQVIVLQQENDRLSEKGVLEDMKKKVQKVKDYQDSLLETLGDILAEHFPLPVQEGNANKKKKGITTEPRADLISLHDILELLMNKFVETPHEPYVMINETFWPPYIEMLLRHGIASRHPEDCFKIRLEAFY</sequence>
<accession>A0A9D3TLW9</accession>
<dbReference type="PANTHER" id="PTHR14401">
    <property type="entry name" value="CENTROMERE PROTEIN K"/>
    <property type="match status" value="1"/>
</dbReference>
<evidence type="ECO:0000313" key="10">
    <source>
        <dbReference type="Proteomes" id="UP001046870"/>
    </source>
</evidence>
<evidence type="ECO:0000313" key="9">
    <source>
        <dbReference type="EMBL" id="KAG7492863.1"/>
    </source>
</evidence>
<keyword evidence="4" id="KW-0158">Chromosome</keyword>
<keyword evidence="7" id="KW-0137">Centromere</keyword>
<dbReference type="OrthoDB" id="9445768at2759"/>
<comment type="subcellular location">
    <subcellularLocation>
        <location evidence="2">Chromosome</location>
        <location evidence="2">Centromere</location>
    </subcellularLocation>
    <subcellularLocation>
        <location evidence="1">Nucleus</location>
    </subcellularLocation>
</comment>
<protein>
    <recommendedName>
        <fullName evidence="11">Centromere protein K</fullName>
    </recommendedName>
</protein>
<evidence type="ECO:0008006" key="11">
    <source>
        <dbReference type="Google" id="ProtNLM"/>
    </source>
</evidence>
<dbReference type="AlphaFoldDB" id="A0A9D3TLW9"/>
<dbReference type="GO" id="GO:0005634">
    <property type="term" value="C:nucleus"/>
    <property type="evidence" value="ECO:0007669"/>
    <property type="project" value="UniProtKB-SubCell"/>
</dbReference>
<comment type="caution">
    <text evidence="9">The sequence shown here is derived from an EMBL/GenBank/DDBJ whole genome shotgun (WGS) entry which is preliminary data.</text>
</comment>
<name>A0A9D3TLW9_MEGAT</name>
<evidence type="ECO:0000256" key="7">
    <source>
        <dbReference type="ARBA" id="ARBA00023328"/>
    </source>
</evidence>
<proteinExistence type="inferred from homology"/>
<feature type="coiled-coil region" evidence="8">
    <location>
        <begin position="3"/>
        <end position="66"/>
    </location>
</feature>
<evidence type="ECO:0000256" key="6">
    <source>
        <dbReference type="ARBA" id="ARBA00023242"/>
    </source>
</evidence>
<feature type="coiled-coil region" evidence="8">
    <location>
        <begin position="144"/>
        <end position="171"/>
    </location>
</feature>
<dbReference type="Proteomes" id="UP001046870">
    <property type="component" value="Chromosome 1"/>
</dbReference>
<evidence type="ECO:0000256" key="4">
    <source>
        <dbReference type="ARBA" id="ARBA00022454"/>
    </source>
</evidence>
<dbReference type="EMBL" id="JAFDVH010000001">
    <property type="protein sequence ID" value="KAG7492863.1"/>
    <property type="molecule type" value="Genomic_DNA"/>
</dbReference>
<keyword evidence="6" id="KW-0539">Nucleus</keyword>
<dbReference type="Pfam" id="PF11802">
    <property type="entry name" value="CENP-K"/>
    <property type="match status" value="1"/>
</dbReference>
<evidence type="ECO:0000256" key="5">
    <source>
        <dbReference type="ARBA" id="ARBA00023054"/>
    </source>
</evidence>
<keyword evidence="5 8" id="KW-0175">Coiled coil</keyword>
<dbReference type="PANTHER" id="PTHR14401:SF6">
    <property type="entry name" value="CENTROMERE PROTEIN K"/>
    <property type="match status" value="1"/>
</dbReference>
<dbReference type="InterPro" id="IPR020993">
    <property type="entry name" value="Centromere_CenpK"/>
</dbReference>
<organism evidence="9 10">
    <name type="scientific">Megalops atlanticus</name>
    <name type="common">Tarpon</name>
    <name type="synonym">Clupea gigantea</name>
    <dbReference type="NCBI Taxonomy" id="7932"/>
    <lineage>
        <taxon>Eukaryota</taxon>
        <taxon>Metazoa</taxon>
        <taxon>Chordata</taxon>
        <taxon>Craniata</taxon>
        <taxon>Vertebrata</taxon>
        <taxon>Euteleostomi</taxon>
        <taxon>Actinopterygii</taxon>
        <taxon>Neopterygii</taxon>
        <taxon>Teleostei</taxon>
        <taxon>Elopiformes</taxon>
        <taxon>Megalopidae</taxon>
        <taxon>Megalops</taxon>
    </lineage>
</organism>
<comment type="similarity">
    <text evidence="3">Belongs to the CENP-K/MCM22 family.</text>
</comment>
<dbReference type="GO" id="GO:0000775">
    <property type="term" value="C:chromosome, centromeric region"/>
    <property type="evidence" value="ECO:0007669"/>
    <property type="project" value="UniProtKB-SubCell"/>
</dbReference>
<keyword evidence="10" id="KW-1185">Reference proteome</keyword>
<evidence type="ECO:0000256" key="8">
    <source>
        <dbReference type="SAM" id="Coils"/>
    </source>
</evidence>
<reference evidence="9" key="1">
    <citation type="submission" date="2021-01" db="EMBL/GenBank/DDBJ databases">
        <authorList>
            <person name="Zahm M."/>
            <person name="Roques C."/>
            <person name="Cabau C."/>
            <person name="Klopp C."/>
            <person name="Donnadieu C."/>
            <person name="Jouanno E."/>
            <person name="Lampietro C."/>
            <person name="Louis A."/>
            <person name="Herpin A."/>
            <person name="Echchiki A."/>
            <person name="Berthelot C."/>
            <person name="Parey E."/>
            <person name="Roest-Crollius H."/>
            <person name="Braasch I."/>
            <person name="Postlethwait J."/>
            <person name="Bobe J."/>
            <person name="Montfort J."/>
            <person name="Bouchez O."/>
            <person name="Begum T."/>
            <person name="Mejri S."/>
            <person name="Adams A."/>
            <person name="Chen W.-J."/>
            <person name="Guiguen Y."/>
        </authorList>
    </citation>
    <scope>NUCLEOTIDE SEQUENCE</scope>
    <source>
        <strain evidence="9">YG-15Mar2019-1</strain>
        <tissue evidence="9">Brain</tissue>
    </source>
</reference>
<evidence type="ECO:0000256" key="3">
    <source>
        <dbReference type="ARBA" id="ARBA00005795"/>
    </source>
</evidence>
<dbReference type="GO" id="GO:0051382">
    <property type="term" value="P:kinetochore assembly"/>
    <property type="evidence" value="ECO:0007669"/>
    <property type="project" value="InterPro"/>
</dbReference>
<gene>
    <name evidence="9" type="ORF">MATL_G00018680</name>
</gene>
<dbReference type="GO" id="GO:0000070">
    <property type="term" value="P:mitotic sister chromatid segregation"/>
    <property type="evidence" value="ECO:0007669"/>
    <property type="project" value="TreeGrafter"/>
</dbReference>